<gene>
    <name evidence="3" type="primary">LOC110799061</name>
</gene>
<evidence type="ECO:0008006" key="4">
    <source>
        <dbReference type="Google" id="ProtNLM"/>
    </source>
</evidence>
<feature type="compositionally biased region" description="Basic and acidic residues" evidence="1">
    <location>
        <begin position="23"/>
        <end position="57"/>
    </location>
</feature>
<reference evidence="2" key="1">
    <citation type="journal article" date="2021" name="Nat. Commun.">
        <title>Genomic analyses provide insights into spinach domestication and the genetic basis of agronomic traits.</title>
        <authorList>
            <person name="Cai X."/>
            <person name="Sun X."/>
            <person name="Xu C."/>
            <person name="Sun H."/>
            <person name="Wang X."/>
            <person name="Ge C."/>
            <person name="Zhang Z."/>
            <person name="Wang Q."/>
            <person name="Fei Z."/>
            <person name="Jiao C."/>
            <person name="Wang Q."/>
        </authorList>
    </citation>
    <scope>NUCLEOTIDE SEQUENCE [LARGE SCALE GENOMIC DNA]</scope>
    <source>
        <strain evidence="2">cv. Varoflay</strain>
    </source>
</reference>
<feature type="compositionally biased region" description="Basic and acidic residues" evidence="1">
    <location>
        <begin position="1"/>
        <end position="16"/>
    </location>
</feature>
<dbReference type="Proteomes" id="UP000813463">
    <property type="component" value="Chromosome 3"/>
</dbReference>
<evidence type="ECO:0000313" key="3">
    <source>
        <dbReference type="RefSeq" id="XP_056695160.1"/>
    </source>
</evidence>
<reference evidence="3" key="2">
    <citation type="submission" date="2025-08" db="UniProtKB">
        <authorList>
            <consortium name="RefSeq"/>
        </authorList>
    </citation>
    <scope>IDENTIFICATION</scope>
    <source>
        <tissue evidence="3">Leaf</tissue>
    </source>
</reference>
<feature type="region of interest" description="Disordered" evidence="1">
    <location>
        <begin position="145"/>
        <end position="207"/>
    </location>
</feature>
<evidence type="ECO:0000256" key="1">
    <source>
        <dbReference type="SAM" id="MobiDB-lite"/>
    </source>
</evidence>
<organism evidence="2 3">
    <name type="scientific">Spinacia oleracea</name>
    <name type="common">Spinach</name>
    <dbReference type="NCBI Taxonomy" id="3562"/>
    <lineage>
        <taxon>Eukaryota</taxon>
        <taxon>Viridiplantae</taxon>
        <taxon>Streptophyta</taxon>
        <taxon>Embryophyta</taxon>
        <taxon>Tracheophyta</taxon>
        <taxon>Spermatophyta</taxon>
        <taxon>Magnoliopsida</taxon>
        <taxon>eudicotyledons</taxon>
        <taxon>Gunneridae</taxon>
        <taxon>Pentapetalae</taxon>
        <taxon>Caryophyllales</taxon>
        <taxon>Chenopodiaceae</taxon>
        <taxon>Chenopodioideae</taxon>
        <taxon>Anserineae</taxon>
        <taxon>Spinacia</taxon>
    </lineage>
</organism>
<feature type="compositionally biased region" description="Basic and acidic residues" evidence="1">
    <location>
        <begin position="145"/>
        <end position="155"/>
    </location>
</feature>
<feature type="region of interest" description="Disordered" evidence="1">
    <location>
        <begin position="1"/>
        <end position="87"/>
    </location>
</feature>
<dbReference type="RefSeq" id="XP_056695160.1">
    <property type="nucleotide sequence ID" value="XM_056839182.1"/>
</dbReference>
<feature type="region of interest" description="Disordered" evidence="1">
    <location>
        <begin position="221"/>
        <end position="256"/>
    </location>
</feature>
<evidence type="ECO:0000313" key="2">
    <source>
        <dbReference type="Proteomes" id="UP000813463"/>
    </source>
</evidence>
<sequence length="457" mass="54070">MKKDTKKRKEEYEAKLRQTMAQKNKELIEETAQKRKEAERKKKEDDDATKEITKVVEDVNAFESEGQTNSGNGRKKGRKTTTNKKRTLPTITIDEVLQKQLQKISDSYKPRRNTRSMVKVQENVSAEIVSKEELKAKLLQKEKEEASWFEKKKEQEEEVQEEEEEVEEEEVEEEEEHEEEEEEENEDEEWEEEENKEQKMMKNDRTLPVKERLKKFEEERQKIALRRTTPKASLPAEKKRKRKIDEDYEAKEENENDDIHCSENALIVKRKVSHLAMITKEVPARKKGKKTITIFKEKVEEEEEEKTGVRGGHGKFINFISMMNEEKKEAVRNISLGPLLDFQLPTSSQQFVTWLCNNFEENSQYLYLPKNEKILIEFEDVEKIYGLPKGEVDIVEAKSDKASEEFSAFMARWKKTFIYEKWNPLGNKVPPVQKILNYYSEKNKLRLDRMQISLQAS</sequence>
<proteinExistence type="predicted"/>
<feature type="compositionally biased region" description="Acidic residues" evidence="1">
    <location>
        <begin position="156"/>
        <end position="195"/>
    </location>
</feature>
<protein>
    <recommendedName>
        <fullName evidence="4">ELM2 domain-containing protein</fullName>
    </recommendedName>
</protein>
<name>A0ABM3RHR5_SPIOL</name>
<dbReference type="GeneID" id="110799061"/>
<accession>A0ABM3RHR5</accession>
<feature type="compositionally biased region" description="Basic residues" evidence="1">
    <location>
        <begin position="73"/>
        <end position="87"/>
    </location>
</feature>
<feature type="compositionally biased region" description="Basic and acidic residues" evidence="1">
    <location>
        <begin position="196"/>
        <end position="207"/>
    </location>
</feature>
<keyword evidence="2" id="KW-1185">Reference proteome</keyword>